<feature type="transmembrane region" description="Helical" evidence="7">
    <location>
        <begin position="177"/>
        <end position="197"/>
    </location>
</feature>
<feature type="transmembrane region" description="Helical" evidence="7">
    <location>
        <begin position="38"/>
        <end position="58"/>
    </location>
</feature>
<keyword evidence="9" id="KW-1185">Reference proteome</keyword>
<evidence type="ECO:0000256" key="2">
    <source>
        <dbReference type="ARBA" id="ARBA00007863"/>
    </source>
</evidence>
<feature type="transmembrane region" description="Helical" evidence="7">
    <location>
        <begin position="266"/>
        <end position="284"/>
    </location>
</feature>
<evidence type="ECO:0000256" key="7">
    <source>
        <dbReference type="SAM" id="Phobius"/>
    </source>
</evidence>
<dbReference type="SMR" id="A2FFR7"/>
<dbReference type="InterPro" id="IPR052221">
    <property type="entry name" value="SLC35F_Transporter"/>
</dbReference>
<keyword evidence="3" id="KW-0813">Transport</keyword>
<feature type="transmembrane region" description="Helical" evidence="7">
    <location>
        <begin position="92"/>
        <end position="113"/>
    </location>
</feature>
<feature type="transmembrane region" description="Helical" evidence="7">
    <location>
        <begin position="240"/>
        <end position="260"/>
    </location>
</feature>
<proteinExistence type="inferred from homology"/>
<keyword evidence="6 7" id="KW-0472">Membrane</keyword>
<dbReference type="PANTHER" id="PTHR14233:SF4">
    <property type="entry name" value="SOLUTE CARRIER FAMILY 35 MEMBER F2"/>
    <property type="match status" value="1"/>
</dbReference>
<dbReference type="STRING" id="5722.A2FFR7"/>
<reference evidence="8" key="2">
    <citation type="journal article" date="2007" name="Science">
        <title>Draft genome sequence of the sexually transmitted pathogen Trichomonas vaginalis.</title>
        <authorList>
            <person name="Carlton J.M."/>
            <person name="Hirt R.P."/>
            <person name="Silva J.C."/>
            <person name="Delcher A.L."/>
            <person name="Schatz M."/>
            <person name="Zhao Q."/>
            <person name="Wortman J.R."/>
            <person name="Bidwell S.L."/>
            <person name="Alsmark U.C.M."/>
            <person name="Besteiro S."/>
            <person name="Sicheritz-Ponten T."/>
            <person name="Noel C.J."/>
            <person name="Dacks J.B."/>
            <person name="Foster P.G."/>
            <person name="Simillion C."/>
            <person name="Van de Peer Y."/>
            <person name="Miranda-Saavedra D."/>
            <person name="Barton G.J."/>
            <person name="Westrop G.D."/>
            <person name="Mueller S."/>
            <person name="Dessi D."/>
            <person name="Fiori P.L."/>
            <person name="Ren Q."/>
            <person name="Paulsen I."/>
            <person name="Zhang H."/>
            <person name="Bastida-Corcuera F.D."/>
            <person name="Simoes-Barbosa A."/>
            <person name="Brown M.T."/>
            <person name="Hayes R.D."/>
            <person name="Mukherjee M."/>
            <person name="Okumura C.Y."/>
            <person name="Schneider R."/>
            <person name="Smith A.J."/>
            <person name="Vanacova S."/>
            <person name="Villalvazo M."/>
            <person name="Haas B.J."/>
            <person name="Pertea M."/>
            <person name="Feldblyum T.V."/>
            <person name="Utterback T.R."/>
            <person name="Shu C.L."/>
            <person name="Osoegawa K."/>
            <person name="de Jong P.J."/>
            <person name="Hrdy I."/>
            <person name="Horvathova L."/>
            <person name="Zubacova Z."/>
            <person name="Dolezal P."/>
            <person name="Malik S.B."/>
            <person name="Logsdon J.M. Jr."/>
            <person name="Henze K."/>
            <person name="Gupta A."/>
            <person name="Wang C.C."/>
            <person name="Dunne R.L."/>
            <person name="Upcroft J.A."/>
            <person name="Upcroft P."/>
            <person name="White O."/>
            <person name="Salzberg S.L."/>
            <person name="Tang P."/>
            <person name="Chiu C.-H."/>
            <person name="Lee Y.-S."/>
            <person name="Embley T.M."/>
            <person name="Coombs G.H."/>
            <person name="Mottram J.C."/>
            <person name="Tachezy J."/>
            <person name="Fraser-Liggett C.M."/>
            <person name="Johnson P.J."/>
        </authorList>
    </citation>
    <scope>NUCLEOTIDE SEQUENCE [LARGE SCALE GENOMIC DNA]</scope>
    <source>
        <strain evidence="8">G3</strain>
    </source>
</reference>
<evidence type="ECO:0000313" key="8">
    <source>
        <dbReference type="EMBL" id="EAX96251.1"/>
    </source>
</evidence>
<keyword evidence="5 7" id="KW-1133">Transmembrane helix</keyword>
<dbReference type="VEuPathDB" id="TrichDB:TVAGG3_0488930"/>
<reference evidence="8" key="1">
    <citation type="submission" date="2006-10" db="EMBL/GenBank/DDBJ databases">
        <authorList>
            <person name="Amadeo P."/>
            <person name="Zhao Q."/>
            <person name="Wortman J."/>
            <person name="Fraser-Liggett C."/>
            <person name="Carlton J."/>
        </authorList>
    </citation>
    <scope>NUCLEOTIDE SEQUENCE</scope>
    <source>
        <strain evidence="8">G3</strain>
    </source>
</reference>
<comment type="subcellular location">
    <subcellularLocation>
        <location evidence="1">Membrane</location>
        <topology evidence="1">Multi-pass membrane protein</topology>
    </subcellularLocation>
</comment>
<dbReference type="InterPro" id="IPR037185">
    <property type="entry name" value="EmrE-like"/>
</dbReference>
<evidence type="ECO:0000256" key="1">
    <source>
        <dbReference type="ARBA" id="ARBA00004141"/>
    </source>
</evidence>
<evidence type="ECO:0000256" key="4">
    <source>
        <dbReference type="ARBA" id="ARBA00022692"/>
    </source>
</evidence>
<evidence type="ECO:0000256" key="6">
    <source>
        <dbReference type="ARBA" id="ARBA00023136"/>
    </source>
</evidence>
<dbReference type="EMBL" id="DS113767">
    <property type="protein sequence ID" value="EAX96251.1"/>
    <property type="molecule type" value="Genomic_DNA"/>
</dbReference>
<dbReference type="FunCoup" id="A2FFR7">
    <property type="interactions" value="160"/>
</dbReference>
<dbReference type="VEuPathDB" id="TrichDB:TVAG_205380"/>
<feature type="transmembrane region" description="Helical" evidence="7">
    <location>
        <begin position="122"/>
        <end position="141"/>
    </location>
</feature>
<accession>A2FFR7</accession>
<evidence type="ECO:0000256" key="3">
    <source>
        <dbReference type="ARBA" id="ARBA00022448"/>
    </source>
</evidence>
<organism evidence="8 9">
    <name type="scientific">Trichomonas vaginalis (strain ATCC PRA-98 / G3)</name>
    <dbReference type="NCBI Taxonomy" id="412133"/>
    <lineage>
        <taxon>Eukaryota</taxon>
        <taxon>Metamonada</taxon>
        <taxon>Parabasalia</taxon>
        <taxon>Trichomonadida</taxon>
        <taxon>Trichomonadidae</taxon>
        <taxon>Trichomonas</taxon>
    </lineage>
</organism>
<dbReference type="eggNOG" id="KOG2766">
    <property type="taxonomic scope" value="Eukaryota"/>
</dbReference>
<dbReference type="InterPro" id="IPR009262">
    <property type="entry name" value="SLC35_F1/F2/F6"/>
</dbReference>
<feature type="transmembrane region" description="Helical" evidence="7">
    <location>
        <begin position="65"/>
        <end position="86"/>
    </location>
</feature>
<dbReference type="AlphaFoldDB" id="A2FFR7"/>
<dbReference type="InParanoid" id="A2FFR7"/>
<comment type="similarity">
    <text evidence="2">Belongs to the SLC35F solute transporter family.</text>
</comment>
<dbReference type="Pfam" id="PF06027">
    <property type="entry name" value="SLC35F"/>
    <property type="match status" value="1"/>
</dbReference>
<dbReference type="OMA" id="IQVFHYS"/>
<feature type="transmembrane region" description="Helical" evidence="7">
    <location>
        <begin position="147"/>
        <end position="165"/>
    </location>
</feature>
<dbReference type="OrthoDB" id="429955at2759"/>
<dbReference type="SUPFAM" id="SSF103481">
    <property type="entry name" value="Multidrug resistance efflux transporter EmrE"/>
    <property type="match status" value="1"/>
</dbReference>
<gene>
    <name evidence="8" type="ORF">TVAG_205380</name>
</gene>
<dbReference type="RefSeq" id="XP_001309181.1">
    <property type="nucleotide sequence ID" value="XM_001309180.1"/>
</dbReference>
<evidence type="ECO:0000313" key="9">
    <source>
        <dbReference type="Proteomes" id="UP000001542"/>
    </source>
</evidence>
<sequence>MFLGNIWGVMAGWQVLALILCGAGTVVSYTCTIYGEFISILALAICYFIIFITNVWWWPKSKTPWWSYFLVALFCLGGDISGVFAYNYTSLASAMLLATTVIFWVAPIAYFVFHRKVNWKQMIAMILGVLGVSMILIAQGIKDSKLKGNLIALSSAICYAFSTILQEKLVKDDSARLYLLRLSISALPISIILSGSLEWKTIKNYKWETKSICLTVGYSVLLSLYYMLSPVIMKYSNATVMNISMLSSNFYSLAIDIFLFGSKANWLYLVGFMFIPLAVSIFVLSEPKPSKDSAPQLLVSDDISSISKEPSLM</sequence>
<dbReference type="GO" id="GO:0022857">
    <property type="term" value="F:transmembrane transporter activity"/>
    <property type="evidence" value="ECO:0007669"/>
    <property type="project" value="InterPro"/>
</dbReference>
<feature type="transmembrane region" description="Helical" evidence="7">
    <location>
        <begin position="209"/>
        <end position="228"/>
    </location>
</feature>
<protein>
    <submittedName>
        <fullName evidence="8">Integral membrane protein, putative</fullName>
    </submittedName>
</protein>
<dbReference type="Proteomes" id="UP000001542">
    <property type="component" value="Unassembled WGS sequence"/>
</dbReference>
<dbReference type="KEGG" id="tva:4754030"/>
<dbReference type="GO" id="GO:0016020">
    <property type="term" value="C:membrane"/>
    <property type="evidence" value="ECO:0007669"/>
    <property type="project" value="UniProtKB-SubCell"/>
</dbReference>
<dbReference type="PANTHER" id="PTHR14233">
    <property type="entry name" value="DUF914-RELATED"/>
    <property type="match status" value="1"/>
</dbReference>
<name>A2FFR7_TRIV3</name>
<evidence type="ECO:0000256" key="5">
    <source>
        <dbReference type="ARBA" id="ARBA00022989"/>
    </source>
</evidence>
<keyword evidence="4 7" id="KW-0812">Transmembrane</keyword>